<keyword evidence="2" id="KW-0560">Oxidoreductase</keyword>
<proteinExistence type="inferred from homology"/>
<dbReference type="GO" id="GO:0016020">
    <property type="term" value="C:membrane"/>
    <property type="evidence" value="ECO:0007669"/>
    <property type="project" value="TreeGrafter"/>
</dbReference>
<accession>A0AAD2CVZ0</accession>
<gene>
    <name evidence="5" type="ORF">ECRASSUSDP1_LOCUS14377</name>
</gene>
<dbReference type="Gene3D" id="3.40.50.720">
    <property type="entry name" value="NAD(P)-binding Rossmann-like Domain"/>
    <property type="match status" value="1"/>
</dbReference>
<evidence type="ECO:0000256" key="4">
    <source>
        <dbReference type="SAM" id="Phobius"/>
    </source>
</evidence>
<dbReference type="InterPro" id="IPR036291">
    <property type="entry name" value="NAD(P)-bd_dom_sf"/>
</dbReference>
<feature type="transmembrane region" description="Helical" evidence="4">
    <location>
        <begin position="6"/>
        <end position="26"/>
    </location>
</feature>
<sequence>MEYLSLFSFSYLDLALLLIALTIFVLRRRSNDRLRVLNGDFRGKTVFVTGGTSGIGKELATRFSELGAKVIITGRDANKLKDVCKTINRCEGYVLDMENPDNVEQWCEKNAKSIGKLDVLIHNAGITMRELLMNTEIGIGQKLMNVHFLSVFALTKGLLKNMKTGGQGSVICGVGSIAGINGLGIRTMYSSMKGSMEGFFKSLASEVKSDNIHSMVIHLGYIQTNVAKNALVGDGSKTFGKTDPNIKKGLPVRECADRMIDSIVLRNSHEVWICNGMMMNIKMFLPKLFPWIGDYNLYHDLKKQLSGLKEAK</sequence>
<comment type="similarity">
    <text evidence="1 3">Belongs to the short-chain dehydrogenases/reductases (SDR) family.</text>
</comment>
<dbReference type="AlphaFoldDB" id="A0AAD2CVZ0"/>
<dbReference type="Pfam" id="PF00106">
    <property type="entry name" value="adh_short"/>
    <property type="match status" value="1"/>
</dbReference>
<dbReference type="Proteomes" id="UP001295684">
    <property type="component" value="Unassembled WGS sequence"/>
</dbReference>
<dbReference type="EMBL" id="CAMPGE010014362">
    <property type="protein sequence ID" value="CAI2373039.1"/>
    <property type="molecule type" value="Genomic_DNA"/>
</dbReference>
<dbReference type="InterPro" id="IPR002347">
    <property type="entry name" value="SDR_fam"/>
</dbReference>
<organism evidence="5 6">
    <name type="scientific">Euplotes crassus</name>
    <dbReference type="NCBI Taxonomy" id="5936"/>
    <lineage>
        <taxon>Eukaryota</taxon>
        <taxon>Sar</taxon>
        <taxon>Alveolata</taxon>
        <taxon>Ciliophora</taxon>
        <taxon>Intramacronucleata</taxon>
        <taxon>Spirotrichea</taxon>
        <taxon>Hypotrichia</taxon>
        <taxon>Euplotida</taxon>
        <taxon>Euplotidae</taxon>
        <taxon>Moneuplotes</taxon>
    </lineage>
</organism>
<evidence type="ECO:0000256" key="3">
    <source>
        <dbReference type="RuleBase" id="RU000363"/>
    </source>
</evidence>
<evidence type="ECO:0000256" key="2">
    <source>
        <dbReference type="ARBA" id="ARBA00023002"/>
    </source>
</evidence>
<keyword evidence="4" id="KW-1133">Transmembrane helix</keyword>
<name>A0AAD2CVZ0_EUPCR</name>
<keyword evidence="4" id="KW-0812">Transmembrane</keyword>
<evidence type="ECO:0000313" key="6">
    <source>
        <dbReference type="Proteomes" id="UP001295684"/>
    </source>
</evidence>
<dbReference type="PRINTS" id="PR00080">
    <property type="entry name" value="SDRFAMILY"/>
</dbReference>
<comment type="caution">
    <text evidence="5">The sequence shown here is derived from an EMBL/GenBank/DDBJ whole genome shotgun (WGS) entry which is preliminary data.</text>
</comment>
<protein>
    <submittedName>
        <fullName evidence="5">Uncharacterized protein</fullName>
    </submittedName>
</protein>
<evidence type="ECO:0000256" key="1">
    <source>
        <dbReference type="ARBA" id="ARBA00006484"/>
    </source>
</evidence>
<evidence type="ECO:0000313" key="5">
    <source>
        <dbReference type="EMBL" id="CAI2373039.1"/>
    </source>
</evidence>
<dbReference type="PANTHER" id="PTHR44196:SF1">
    <property type="entry name" value="DEHYDROGENASE_REDUCTASE SDR FAMILY MEMBER 7B"/>
    <property type="match status" value="1"/>
</dbReference>
<keyword evidence="6" id="KW-1185">Reference proteome</keyword>
<dbReference type="PANTHER" id="PTHR44196">
    <property type="entry name" value="DEHYDROGENASE/REDUCTASE SDR FAMILY MEMBER 7B"/>
    <property type="match status" value="1"/>
</dbReference>
<dbReference type="GO" id="GO:0016491">
    <property type="term" value="F:oxidoreductase activity"/>
    <property type="evidence" value="ECO:0007669"/>
    <property type="project" value="UniProtKB-KW"/>
</dbReference>
<dbReference type="SUPFAM" id="SSF51735">
    <property type="entry name" value="NAD(P)-binding Rossmann-fold domains"/>
    <property type="match status" value="1"/>
</dbReference>
<reference evidence="5" key="1">
    <citation type="submission" date="2023-07" db="EMBL/GenBank/DDBJ databases">
        <authorList>
            <consortium name="AG Swart"/>
            <person name="Singh M."/>
            <person name="Singh A."/>
            <person name="Seah K."/>
            <person name="Emmerich C."/>
        </authorList>
    </citation>
    <scope>NUCLEOTIDE SEQUENCE</scope>
    <source>
        <strain evidence="5">DP1</strain>
    </source>
</reference>
<keyword evidence="4" id="KW-0472">Membrane</keyword>
<dbReference type="PRINTS" id="PR00081">
    <property type="entry name" value="GDHRDH"/>
</dbReference>